<reference evidence="2 3" key="1">
    <citation type="submission" date="2021-03" db="EMBL/GenBank/DDBJ databases">
        <title>Fibrella sp. HMF5036 genome sequencing and assembly.</title>
        <authorList>
            <person name="Kang H."/>
            <person name="Kim H."/>
            <person name="Bae S."/>
            <person name="Joh K."/>
        </authorList>
    </citation>
    <scope>NUCLEOTIDE SEQUENCE [LARGE SCALE GENOMIC DNA]</scope>
    <source>
        <strain evidence="2 3">HMF5036</strain>
    </source>
</reference>
<proteinExistence type="predicted"/>
<dbReference type="Pfam" id="PF13462">
    <property type="entry name" value="Thioredoxin_4"/>
    <property type="match status" value="1"/>
</dbReference>
<evidence type="ECO:0000313" key="2">
    <source>
        <dbReference type="EMBL" id="MBO0931820.1"/>
    </source>
</evidence>
<accession>A0A939G6A9</accession>
<dbReference type="InterPro" id="IPR036249">
    <property type="entry name" value="Thioredoxin-like_sf"/>
</dbReference>
<gene>
    <name evidence="2" type="ORF">J2I48_12495</name>
</gene>
<organism evidence="2 3">
    <name type="scientific">Fibrella aquatilis</name>
    <dbReference type="NCBI Taxonomy" id="2817059"/>
    <lineage>
        <taxon>Bacteria</taxon>
        <taxon>Pseudomonadati</taxon>
        <taxon>Bacteroidota</taxon>
        <taxon>Cytophagia</taxon>
        <taxon>Cytophagales</taxon>
        <taxon>Spirosomataceae</taxon>
        <taxon>Fibrella</taxon>
    </lineage>
</organism>
<keyword evidence="3" id="KW-1185">Reference proteome</keyword>
<comment type="caution">
    <text evidence="2">The sequence shown here is derived from an EMBL/GenBank/DDBJ whole genome shotgun (WGS) entry which is preliminary data.</text>
</comment>
<sequence>MNSIATNFPADTGGATPSVELIEFGDFTCTQCRRSRPLLDSILMAFAGQVRYTYRHFPVDRCEASRMAAVAAEAAGRQGQFWPMYYALFTQPAITRATLSMLAISLGLQYHQFLDDLDDEELHHRIEANRCEGRRLGIMTTPTFFVGGQRFYGKLTQSRLAPIVRSQLSQYAQPVLSKVDIANGMIYWGRGE</sequence>
<dbReference type="InterPro" id="IPR012336">
    <property type="entry name" value="Thioredoxin-like_fold"/>
</dbReference>
<dbReference type="Gene3D" id="3.40.30.10">
    <property type="entry name" value="Glutaredoxin"/>
    <property type="match status" value="1"/>
</dbReference>
<dbReference type="EMBL" id="JAFMYU010000008">
    <property type="protein sequence ID" value="MBO0931820.1"/>
    <property type="molecule type" value="Genomic_DNA"/>
</dbReference>
<dbReference type="RefSeq" id="WP_207335779.1">
    <property type="nucleotide sequence ID" value="NZ_JAFMYU010000008.1"/>
</dbReference>
<feature type="domain" description="Thioredoxin-like fold" evidence="1">
    <location>
        <begin position="17"/>
        <end position="161"/>
    </location>
</feature>
<dbReference type="AlphaFoldDB" id="A0A939G6A9"/>
<dbReference type="SUPFAM" id="SSF52833">
    <property type="entry name" value="Thioredoxin-like"/>
    <property type="match status" value="1"/>
</dbReference>
<evidence type="ECO:0000259" key="1">
    <source>
        <dbReference type="Pfam" id="PF13462"/>
    </source>
</evidence>
<evidence type="ECO:0000313" key="3">
    <source>
        <dbReference type="Proteomes" id="UP000664795"/>
    </source>
</evidence>
<dbReference type="Proteomes" id="UP000664795">
    <property type="component" value="Unassembled WGS sequence"/>
</dbReference>
<name>A0A939G6A9_9BACT</name>
<protein>
    <submittedName>
        <fullName evidence="2">Thioredoxin domain-containing protein</fullName>
    </submittedName>
</protein>